<accession>A0A7X6I105</accession>
<protein>
    <submittedName>
        <fullName evidence="9">Copper resistance protein CopC</fullName>
    </submittedName>
</protein>
<dbReference type="InterPro" id="IPR007348">
    <property type="entry name" value="CopC_dom"/>
</dbReference>
<dbReference type="Pfam" id="PF04234">
    <property type="entry name" value="CopC"/>
    <property type="match status" value="1"/>
</dbReference>
<dbReference type="SUPFAM" id="SSF81296">
    <property type="entry name" value="E set domains"/>
    <property type="match status" value="1"/>
</dbReference>
<dbReference type="Gene3D" id="2.60.40.1220">
    <property type="match status" value="1"/>
</dbReference>
<feature type="transmembrane region" description="Helical" evidence="6">
    <location>
        <begin position="166"/>
        <end position="185"/>
    </location>
</feature>
<dbReference type="InterPro" id="IPR032694">
    <property type="entry name" value="CopC/D"/>
</dbReference>
<sequence>MDTPHLFHAPRLRAAAAALLLAVTTLAAVLLAAAPAAAHASLLGSDPEDGTVLDAAPAEVVLHFSEDVATSADSVRVLDPDGVRVDTGPPERRPAEGGGTSYGVPLGPDVADGTYTVAWQVISTDSHPVAGAFTFSVGAPSETSVVVADGPAEDAAVALLYDTGRYAAYSGYLLVVGGAAFLLFCRPPAARSAVVRSVVTTGWALAAGATAALLLLRQPYITGGGIGEVLRLAGITEVVDTRTGVALLARLAVLALVAVFLVRLFRVPGARGAGASDGAPAADGAATPDGAPTPDGAAAAGGA</sequence>
<feature type="signal peptide" evidence="7">
    <location>
        <begin position="1"/>
        <end position="27"/>
    </location>
</feature>
<feature type="region of interest" description="Disordered" evidence="5">
    <location>
        <begin position="79"/>
        <end position="105"/>
    </location>
</feature>
<evidence type="ECO:0000256" key="2">
    <source>
        <dbReference type="ARBA" id="ARBA00022723"/>
    </source>
</evidence>
<evidence type="ECO:0000256" key="7">
    <source>
        <dbReference type="SAM" id="SignalP"/>
    </source>
</evidence>
<dbReference type="RefSeq" id="WP_167973874.1">
    <property type="nucleotide sequence ID" value="NZ_JAAVJD010000259.1"/>
</dbReference>
<dbReference type="GO" id="GO:0046688">
    <property type="term" value="P:response to copper ion"/>
    <property type="evidence" value="ECO:0007669"/>
    <property type="project" value="InterPro"/>
</dbReference>
<comment type="caution">
    <text evidence="9">The sequence shown here is derived from an EMBL/GenBank/DDBJ whole genome shotgun (WGS) entry which is preliminary data.</text>
</comment>
<evidence type="ECO:0000313" key="9">
    <source>
        <dbReference type="EMBL" id="NJQ08201.1"/>
    </source>
</evidence>
<keyword evidence="2" id="KW-0479">Metal-binding</keyword>
<keyword evidence="4" id="KW-0186">Copper</keyword>
<dbReference type="EMBL" id="JAAVJD010000259">
    <property type="protein sequence ID" value="NJQ08201.1"/>
    <property type="molecule type" value="Genomic_DNA"/>
</dbReference>
<dbReference type="GO" id="GO:0005886">
    <property type="term" value="C:plasma membrane"/>
    <property type="evidence" value="ECO:0007669"/>
    <property type="project" value="TreeGrafter"/>
</dbReference>
<feature type="transmembrane region" description="Helical" evidence="6">
    <location>
        <begin position="247"/>
        <end position="265"/>
    </location>
</feature>
<evidence type="ECO:0000256" key="4">
    <source>
        <dbReference type="ARBA" id="ARBA00023008"/>
    </source>
</evidence>
<dbReference type="InterPro" id="IPR014755">
    <property type="entry name" value="Cu-Rt/internalin_Ig-like"/>
</dbReference>
<evidence type="ECO:0000256" key="3">
    <source>
        <dbReference type="ARBA" id="ARBA00022729"/>
    </source>
</evidence>
<dbReference type="AlphaFoldDB" id="A0A7X6I105"/>
<feature type="domain" description="CopC" evidence="8">
    <location>
        <begin position="39"/>
        <end position="137"/>
    </location>
</feature>
<dbReference type="GO" id="GO:0005507">
    <property type="term" value="F:copper ion binding"/>
    <property type="evidence" value="ECO:0007669"/>
    <property type="project" value="InterPro"/>
</dbReference>
<comment type="subcellular location">
    <subcellularLocation>
        <location evidence="1">Cell envelope</location>
    </subcellularLocation>
</comment>
<name>A0A7X6I105_9ACTN</name>
<dbReference type="GO" id="GO:0006825">
    <property type="term" value="P:copper ion transport"/>
    <property type="evidence" value="ECO:0007669"/>
    <property type="project" value="InterPro"/>
</dbReference>
<evidence type="ECO:0000259" key="8">
    <source>
        <dbReference type="Pfam" id="PF04234"/>
    </source>
</evidence>
<keyword evidence="6" id="KW-0812">Transmembrane</keyword>
<evidence type="ECO:0000256" key="1">
    <source>
        <dbReference type="ARBA" id="ARBA00004196"/>
    </source>
</evidence>
<reference evidence="9 10" key="1">
    <citation type="submission" date="2020-03" db="EMBL/GenBank/DDBJ databases">
        <title>Draft genome of Streptomyces sp. ventii, isolated from the Axial Seamount in the Pacific Ocean, and resequencing of the two type strains Streptomyces lonarensis strain NCL 716 and Streptomyces bohaiensis strain 11A07.</title>
        <authorList>
            <person name="Loughran R.M."/>
            <person name="Pfannmuller K.M."/>
            <person name="Wasson B.J."/>
            <person name="Deadmond M.C."/>
            <person name="Paddock B.E."/>
            <person name="Koyack M.J."/>
            <person name="Gallegos D.A."/>
            <person name="Mitchell E.A."/>
            <person name="Ushijima B."/>
            <person name="Saw J.H."/>
            <person name="Mcphail K.L."/>
            <person name="Videau P."/>
        </authorList>
    </citation>
    <scope>NUCLEOTIDE SEQUENCE [LARGE SCALE GENOMIC DNA]</scope>
    <source>
        <strain evidence="9 10">NCL716</strain>
    </source>
</reference>
<feature type="non-terminal residue" evidence="9">
    <location>
        <position position="303"/>
    </location>
</feature>
<dbReference type="GO" id="GO:0030313">
    <property type="term" value="C:cell envelope"/>
    <property type="evidence" value="ECO:0007669"/>
    <property type="project" value="UniProtKB-SubCell"/>
</dbReference>
<dbReference type="InterPro" id="IPR014756">
    <property type="entry name" value="Ig_E-set"/>
</dbReference>
<dbReference type="Proteomes" id="UP000578686">
    <property type="component" value="Unassembled WGS sequence"/>
</dbReference>
<keyword evidence="3 7" id="KW-0732">Signal</keyword>
<gene>
    <name evidence="9" type="ORF">HCN56_22105</name>
</gene>
<organism evidence="9 10">
    <name type="scientific">Streptomyces lonarensis</name>
    <dbReference type="NCBI Taxonomy" id="700599"/>
    <lineage>
        <taxon>Bacteria</taxon>
        <taxon>Bacillati</taxon>
        <taxon>Actinomycetota</taxon>
        <taxon>Actinomycetes</taxon>
        <taxon>Kitasatosporales</taxon>
        <taxon>Streptomycetaceae</taxon>
        <taxon>Streptomyces</taxon>
    </lineage>
</organism>
<feature type="compositionally biased region" description="Basic and acidic residues" evidence="5">
    <location>
        <begin position="79"/>
        <end position="95"/>
    </location>
</feature>
<dbReference type="GO" id="GO:0042597">
    <property type="term" value="C:periplasmic space"/>
    <property type="evidence" value="ECO:0007669"/>
    <property type="project" value="InterPro"/>
</dbReference>
<feature type="transmembrane region" description="Helical" evidence="6">
    <location>
        <begin position="197"/>
        <end position="216"/>
    </location>
</feature>
<evidence type="ECO:0000313" key="10">
    <source>
        <dbReference type="Proteomes" id="UP000578686"/>
    </source>
</evidence>
<evidence type="ECO:0000256" key="6">
    <source>
        <dbReference type="SAM" id="Phobius"/>
    </source>
</evidence>
<dbReference type="PANTHER" id="PTHR34820">
    <property type="entry name" value="INNER MEMBRANE PROTEIN YEBZ"/>
    <property type="match status" value="1"/>
</dbReference>
<keyword evidence="6" id="KW-1133">Transmembrane helix</keyword>
<feature type="chain" id="PRO_5039562576" evidence="7">
    <location>
        <begin position="28"/>
        <end position="303"/>
    </location>
</feature>
<dbReference type="PANTHER" id="PTHR34820:SF4">
    <property type="entry name" value="INNER MEMBRANE PROTEIN YEBZ"/>
    <property type="match status" value="1"/>
</dbReference>
<feature type="region of interest" description="Disordered" evidence="5">
    <location>
        <begin position="272"/>
        <end position="303"/>
    </location>
</feature>
<evidence type="ECO:0000256" key="5">
    <source>
        <dbReference type="SAM" id="MobiDB-lite"/>
    </source>
</evidence>
<keyword evidence="6" id="KW-0472">Membrane</keyword>
<keyword evidence="10" id="KW-1185">Reference proteome</keyword>
<proteinExistence type="predicted"/>